<dbReference type="SUPFAM" id="SSF57829">
    <property type="entry name" value="Zn-binding ribosomal proteins"/>
    <property type="match status" value="1"/>
</dbReference>
<proteinExistence type="predicted"/>
<evidence type="ECO:0000313" key="3">
    <source>
        <dbReference type="Proteomes" id="UP000297714"/>
    </source>
</evidence>
<evidence type="ECO:0000259" key="1">
    <source>
        <dbReference type="Pfam" id="PF13240"/>
    </source>
</evidence>
<dbReference type="RefSeq" id="WP_135657344.1">
    <property type="nucleotide sequence ID" value="NZ_JAJUFJ010000001.1"/>
</dbReference>
<dbReference type="AlphaFoldDB" id="A0A4Z0YDV0"/>
<accession>A0A4Z0YDV0</accession>
<evidence type="ECO:0000313" key="2">
    <source>
        <dbReference type="EMBL" id="TGJ78088.1"/>
    </source>
</evidence>
<dbReference type="InterPro" id="IPR026870">
    <property type="entry name" value="Zinc_ribbon_dom"/>
</dbReference>
<comment type="caution">
    <text evidence="2">The sequence shown here is derived from an EMBL/GenBank/DDBJ whole genome shotgun (WGS) entry which is preliminary data.</text>
</comment>
<protein>
    <recommendedName>
        <fullName evidence="1">Zinc-ribbon domain-containing protein</fullName>
    </recommendedName>
</protein>
<keyword evidence="3" id="KW-1185">Reference proteome</keyword>
<reference evidence="2 3" key="1">
    <citation type="submission" date="2019-04" db="EMBL/GenBank/DDBJ databases">
        <authorList>
            <person name="Poehlein A."/>
            <person name="Bengelsdorf F.R."/>
            <person name="Duerre P."/>
            <person name="Daniel R."/>
        </authorList>
    </citation>
    <scope>NUCLEOTIDE SEQUENCE [LARGE SCALE GENOMIC DNA]</scope>
    <source>
        <strain evidence="2 3">BS-1</strain>
    </source>
</reference>
<gene>
    <name evidence="2" type="ORF">CAGA_05010</name>
</gene>
<dbReference type="Pfam" id="PF13240">
    <property type="entry name" value="Zn_Ribbon_1"/>
    <property type="match status" value="1"/>
</dbReference>
<dbReference type="Proteomes" id="UP000297714">
    <property type="component" value="Unassembled WGS sequence"/>
</dbReference>
<dbReference type="Gene3D" id="4.10.1060.50">
    <property type="match status" value="1"/>
</dbReference>
<dbReference type="OrthoDB" id="9788304at2"/>
<dbReference type="EMBL" id="SRMQ01000001">
    <property type="protein sequence ID" value="TGJ78088.1"/>
    <property type="molecule type" value="Genomic_DNA"/>
</dbReference>
<organism evidence="2 3">
    <name type="scientific">Caproiciproducens galactitolivorans</name>
    <dbReference type="NCBI Taxonomy" id="642589"/>
    <lineage>
        <taxon>Bacteria</taxon>
        <taxon>Bacillati</taxon>
        <taxon>Bacillota</taxon>
        <taxon>Clostridia</taxon>
        <taxon>Eubacteriales</taxon>
        <taxon>Acutalibacteraceae</taxon>
        <taxon>Caproiciproducens</taxon>
    </lineage>
</organism>
<name>A0A4Z0YDV0_9FIRM</name>
<feature type="domain" description="Zinc-ribbon" evidence="1">
    <location>
        <begin position="97"/>
        <end position="118"/>
    </location>
</feature>
<dbReference type="GO" id="GO:0006412">
    <property type="term" value="P:translation"/>
    <property type="evidence" value="ECO:0007669"/>
    <property type="project" value="InterPro"/>
</dbReference>
<sequence>MGLFEDVVVNAKSAVNVVGKKAGQFVDISKLRISSADLNNEISKRFEALGRTVYEAKKTDNDVSDLVNECITAIDDLYEQLDAVNEQLVAMRAKQVCKNCGQENPQSADYCSKCGHKLSEE</sequence>
<dbReference type="InterPro" id="IPR038587">
    <property type="entry name" value="Ribosomal_eL40_sf"/>
</dbReference>
<dbReference type="InterPro" id="IPR011332">
    <property type="entry name" value="Ribosomal_zn-bd"/>
</dbReference>